<keyword evidence="1" id="KW-1133">Transmembrane helix</keyword>
<feature type="transmembrane region" description="Helical" evidence="1">
    <location>
        <begin position="23"/>
        <end position="47"/>
    </location>
</feature>
<comment type="caution">
    <text evidence="2">The sequence shown here is derived from an EMBL/GenBank/DDBJ whole genome shotgun (WGS) entry which is preliminary data.</text>
</comment>
<sequence length="105" mass="11463">MDNSFFMIGGVYMNYEHIKELKILNAALIIGGLVLMFLSVTFGTAIGDSWLDGVGGMADTSNYERIVDTQTNNFVIIGSILFGAGVLTSLGTFYFSARYIKGEEE</sequence>
<dbReference type="EMBL" id="VTEV01000012">
    <property type="protein sequence ID" value="TYS62507.1"/>
    <property type="molecule type" value="Genomic_DNA"/>
</dbReference>
<dbReference type="AlphaFoldDB" id="A0A5D4SFW2"/>
<evidence type="ECO:0000313" key="3">
    <source>
        <dbReference type="Proteomes" id="UP000322524"/>
    </source>
</evidence>
<accession>A0A5D4SFW2</accession>
<evidence type="ECO:0000313" key="2">
    <source>
        <dbReference type="EMBL" id="TYS62507.1"/>
    </source>
</evidence>
<proteinExistence type="predicted"/>
<evidence type="ECO:0000256" key="1">
    <source>
        <dbReference type="SAM" id="Phobius"/>
    </source>
</evidence>
<feature type="transmembrane region" description="Helical" evidence="1">
    <location>
        <begin position="74"/>
        <end position="95"/>
    </location>
</feature>
<reference evidence="2 3" key="1">
    <citation type="submission" date="2019-08" db="EMBL/GenBank/DDBJ databases">
        <title>Bacillus genomes from the desert of Cuatro Cienegas, Coahuila.</title>
        <authorList>
            <person name="Olmedo-Alvarez G."/>
        </authorList>
    </citation>
    <scope>NUCLEOTIDE SEQUENCE [LARGE SCALE GENOMIC DNA]</scope>
    <source>
        <strain evidence="2 3">CH28_1T</strain>
    </source>
</reference>
<dbReference type="OrthoDB" id="2429151at2"/>
<name>A0A5D4SFW2_9BACI</name>
<keyword evidence="1" id="KW-0812">Transmembrane</keyword>
<keyword evidence="1" id="KW-0472">Membrane</keyword>
<protein>
    <submittedName>
        <fullName evidence="2">Uncharacterized protein</fullName>
    </submittedName>
</protein>
<gene>
    <name evidence="2" type="ORF">FZC76_20610</name>
</gene>
<dbReference type="Proteomes" id="UP000322524">
    <property type="component" value="Unassembled WGS sequence"/>
</dbReference>
<organism evidence="2 3">
    <name type="scientific">Sutcliffiella horikoshii</name>
    <dbReference type="NCBI Taxonomy" id="79883"/>
    <lineage>
        <taxon>Bacteria</taxon>
        <taxon>Bacillati</taxon>
        <taxon>Bacillota</taxon>
        <taxon>Bacilli</taxon>
        <taxon>Bacillales</taxon>
        <taxon>Bacillaceae</taxon>
        <taxon>Sutcliffiella</taxon>
    </lineage>
</organism>